<evidence type="ECO:0000313" key="3">
    <source>
        <dbReference type="Proteomes" id="UP001160148"/>
    </source>
</evidence>
<dbReference type="AlphaFoldDB" id="A0AAV0W544"/>
<proteinExistence type="predicted"/>
<name>A0AAV0W544_9HEMI</name>
<reference evidence="2 3" key="1">
    <citation type="submission" date="2023-01" db="EMBL/GenBank/DDBJ databases">
        <authorList>
            <person name="Whitehead M."/>
        </authorList>
    </citation>
    <scope>NUCLEOTIDE SEQUENCE [LARGE SCALE GENOMIC DNA]</scope>
</reference>
<protein>
    <submittedName>
        <fullName evidence="2">Uncharacterized protein</fullName>
    </submittedName>
</protein>
<gene>
    <name evidence="2" type="ORF">MEUPH1_LOCUS7287</name>
</gene>
<keyword evidence="1" id="KW-0732">Signal</keyword>
<keyword evidence="3" id="KW-1185">Reference proteome</keyword>
<dbReference type="EMBL" id="CARXXK010000001">
    <property type="protein sequence ID" value="CAI6350875.1"/>
    <property type="molecule type" value="Genomic_DNA"/>
</dbReference>
<comment type="caution">
    <text evidence="2">The sequence shown here is derived from an EMBL/GenBank/DDBJ whole genome shotgun (WGS) entry which is preliminary data.</text>
</comment>
<evidence type="ECO:0000313" key="2">
    <source>
        <dbReference type="EMBL" id="CAI6350875.1"/>
    </source>
</evidence>
<sequence>MNAIRLCFTATVAFLVVAIGGRVASSMNNTVEVRKCCPVGRMYDPEGRFCRLVGTDVDEYEQRLMNRLRRGFRVAADETLEMSYDFQLYCFNRGKVLVDVPAEEMPGLMKAQSSPIMLPREYCFDLTPSDELVAWTCRPRDQYCGRGNYTCVGKCCNNGYIAIDNSK</sequence>
<feature type="chain" id="PRO_5043314621" evidence="1">
    <location>
        <begin position="27"/>
        <end position="167"/>
    </location>
</feature>
<accession>A0AAV0W544</accession>
<evidence type="ECO:0000256" key="1">
    <source>
        <dbReference type="SAM" id="SignalP"/>
    </source>
</evidence>
<dbReference type="Proteomes" id="UP001160148">
    <property type="component" value="Unassembled WGS sequence"/>
</dbReference>
<feature type="signal peptide" evidence="1">
    <location>
        <begin position="1"/>
        <end position="26"/>
    </location>
</feature>
<organism evidence="2 3">
    <name type="scientific">Macrosiphum euphorbiae</name>
    <name type="common">potato aphid</name>
    <dbReference type="NCBI Taxonomy" id="13131"/>
    <lineage>
        <taxon>Eukaryota</taxon>
        <taxon>Metazoa</taxon>
        <taxon>Ecdysozoa</taxon>
        <taxon>Arthropoda</taxon>
        <taxon>Hexapoda</taxon>
        <taxon>Insecta</taxon>
        <taxon>Pterygota</taxon>
        <taxon>Neoptera</taxon>
        <taxon>Paraneoptera</taxon>
        <taxon>Hemiptera</taxon>
        <taxon>Sternorrhyncha</taxon>
        <taxon>Aphidomorpha</taxon>
        <taxon>Aphidoidea</taxon>
        <taxon>Aphididae</taxon>
        <taxon>Macrosiphini</taxon>
        <taxon>Macrosiphum</taxon>
    </lineage>
</organism>